<dbReference type="Pfam" id="PF03478">
    <property type="entry name" value="Beta-prop_KIB1-4"/>
    <property type="match status" value="1"/>
</dbReference>
<dbReference type="InterPro" id="IPR001810">
    <property type="entry name" value="F-box_dom"/>
</dbReference>
<organism evidence="3 4">
    <name type="scientific">Gossypium aridum</name>
    <name type="common">American cotton</name>
    <name type="synonym">Erioxylum aridum</name>
    <dbReference type="NCBI Taxonomy" id="34290"/>
    <lineage>
        <taxon>Eukaryota</taxon>
        <taxon>Viridiplantae</taxon>
        <taxon>Streptophyta</taxon>
        <taxon>Embryophyta</taxon>
        <taxon>Tracheophyta</taxon>
        <taxon>Spermatophyta</taxon>
        <taxon>Magnoliopsida</taxon>
        <taxon>eudicotyledons</taxon>
        <taxon>Gunneridae</taxon>
        <taxon>Pentapetalae</taxon>
        <taxon>rosids</taxon>
        <taxon>malvids</taxon>
        <taxon>Malvales</taxon>
        <taxon>Malvaceae</taxon>
        <taxon>Malvoideae</taxon>
        <taxon>Gossypium</taxon>
    </lineage>
</organism>
<protein>
    <recommendedName>
        <fullName evidence="5">F-box domain-containing protein</fullName>
    </recommendedName>
</protein>
<keyword evidence="4" id="KW-1185">Reference proteome</keyword>
<dbReference type="Pfam" id="PF12937">
    <property type="entry name" value="F-box-like"/>
    <property type="match status" value="1"/>
</dbReference>
<dbReference type="Gene3D" id="1.20.1280.50">
    <property type="match status" value="1"/>
</dbReference>
<accession>A0A7J8WQX0</accession>
<dbReference type="InterPro" id="IPR036047">
    <property type="entry name" value="F-box-like_dom_sf"/>
</dbReference>
<dbReference type="InterPro" id="IPR005174">
    <property type="entry name" value="KIB1-4_b-propeller"/>
</dbReference>
<gene>
    <name evidence="3" type="ORF">Goari_018491</name>
</gene>
<dbReference type="PANTHER" id="PTHR47123">
    <property type="entry name" value="F-BOX PROTEIN SKIP23"/>
    <property type="match status" value="1"/>
</dbReference>
<dbReference type="EMBL" id="JABFAA010000002">
    <property type="protein sequence ID" value="MBA0677064.1"/>
    <property type="molecule type" value="Genomic_DNA"/>
</dbReference>
<evidence type="ECO:0000259" key="1">
    <source>
        <dbReference type="Pfam" id="PF03478"/>
    </source>
</evidence>
<evidence type="ECO:0000313" key="4">
    <source>
        <dbReference type="Proteomes" id="UP000593577"/>
    </source>
</evidence>
<comment type="caution">
    <text evidence="3">The sequence shown here is derived from an EMBL/GenBank/DDBJ whole genome shotgun (WGS) entry which is preliminary data.</text>
</comment>
<feature type="domain" description="F-box" evidence="2">
    <location>
        <begin position="4"/>
        <end position="37"/>
    </location>
</feature>
<feature type="domain" description="KIB1-4 beta-propeller" evidence="1">
    <location>
        <begin position="85"/>
        <end position="330"/>
    </location>
</feature>
<dbReference type="InterPro" id="IPR051304">
    <property type="entry name" value="SCF_F-box_domain"/>
</dbReference>
<dbReference type="PANTHER" id="PTHR47123:SF9">
    <property type="entry name" value="F-BOX PROTEIN SKIP23-LIKE"/>
    <property type="match status" value="1"/>
</dbReference>
<dbReference type="AlphaFoldDB" id="A0A7J8WQX0"/>
<dbReference type="Proteomes" id="UP000593577">
    <property type="component" value="Unassembled WGS sequence"/>
</dbReference>
<evidence type="ECO:0008006" key="5">
    <source>
        <dbReference type="Google" id="ProtNLM"/>
    </source>
</evidence>
<evidence type="ECO:0000313" key="3">
    <source>
        <dbReference type="EMBL" id="MBA0677064.1"/>
    </source>
</evidence>
<reference evidence="3 4" key="1">
    <citation type="journal article" date="2019" name="Genome Biol. Evol.">
        <title>Insights into the evolution of the New World diploid cottons (Gossypium, subgenus Houzingenia) based on genome sequencing.</title>
        <authorList>
            <person name="Grover C.E."/>
            <person name="Arick M.A. 2nd"/>
            <person name="Thrash A."/>
            <person name="Conover J.L."/>
            <person name="Sanders W.S."/>
            <person name="Peterson D.G."/>
            <person name="Frelichowski J.E."/>
            <person name="Scheffler J.A."/>
            <person name="Scheffler B.E."/>
            <person name="Wendel J.F."/>
        </authorList>
    </citation>
    <scope>NUCLEOTIDE SEQUENCE [LARGE SCALE GENOMIC DNA]</scope>
    <source>
        <strain evidence="3">185</strain>
        <tissue evidence="3">Leaf</tissue>
    </source>
</reference>
<evidence type="ECO:0000259" key="2">
    <source>
        <dbReference type="Pfam" id="PF12937"/>
    </source>
</evidence>
<name>A0A7J8WQX0_GOSAI</name>
<dbReference type="SUPFAM" id="SSF81383">
    <property type="entry name" value="F-box domain"/>
    <property type="match status" value="1"/>
</dbReference>
<proteinExistence type="predicted"/>
<sequence>MADWSQLPQELLVLIAERLEARFDVARFRSVCCSWRSSVPPKIYPFHPTYLRTRGRLVGSLSHITRYTFYLLRSSHGDETEAPACWLVKIGEGSHGVKMQLLNPFSDSKLESLPRNFPKVLDLTNFQVIELGHQYIGLYHMYFNHPLEPRYIDYRKKVVLQQSSTNFDDFIIFESFRRLAFLRSGEKECTVLENVYDIEDIISFNEKFYAIELNGKTRVIDQSLNVSFLPHVGSPRSRKFLVKSHDNLLAVEMLSNPDKGVGFRVFRMSEEDHKWDEMESLRDRILFLGFYGAVSAPASEFYWGKGNLIFYPGGLFDSPRDPDRLVFVFDLETGTACPLETCPAYCNLFWPPPQWVTSSESVISLTEVISNSTHSISSATPENECMNPESDFTISLTEVISNSTHSISSATPENECLYSESGFALSPTPITPKRVTYLAGKEVGSEQPSPSSNYNSLHQFHSQETWSHDSFLSCGIVLAPWYLPSPLSQIVLWHYRYGTSFLPSMTIHPDSELKFPEAASLTCSCWCD</sequence>